<dbReference type="OrthoDB" id="90817at2759"/>
<dbReference type="Proteomes" id="UP000429607">
    <property type="component" value="Unassembled WGS sequence"/>
</dbReference>
<dbReference type="EMBL" id="QXFU01001986">
    <property type="protein sequence ID" value="KAE8992220.1"/>
    <property type="molecule type" value="Genomic_DNA"/>
</dbReference>
<keyword evidence="5" id="KW-1185">Reference proteome</keyword>
<dbReference type="AlphaFoldDB" id="A0A6A3MVB7"/>
<accession>A0A6A3MVB7</accession>
<evidence type="ECO:0000313" key="3">
    <source>
        <dbReference type="EMBL" id="KAE9331618.1"/>
    </source>
</evidence>
<dbReference type="EMBL" id="QXFV01000454">
    <property type="protein sequence ID" value="KAE9037072.1"/>
    <property type="molecule type" value="Genomic_DNA"/>
</dbReference>
<evidence type="ECO:0000313" key="6">
    <source>
        <dbReference type="Proteomes" id="UP000435112"/>
    </source>
</evidence>
<evidence type="ECO:0000313" key="5">
    <source>
        <dbReference type="Proteomes" id="UP000434957"/>
    </source>
</evidence>
<protein>
    <submittedName>
        <fullName evidence="2">Uncharacterized protein</fullName>
    </submittedName>
</protein>
<name>A0A6A3MVB7_9STRA</name>
<evidence type="ECO:0000313" key="1">
    <source>
        <dbReference type="EMBL" id="KAE8992220.1"/>
    </source>
</evidence>
<proteinExistence type="predicted"/>
<sequence length="125" mass="13851">MTSFAFILSGMYTTATVDVMAQHAGIHKSFLSEIDNLLLGGQGPRQCLITLRTKYIDNEDTFSKSTFFKDNGYRVEDDAFGVSHKPLEYQNKLLVLDCFSDTLEKGQISVGLSSRRSADSARSLA</sequence>
<dbReference type="Proteomes" id="UP000435112">
    <property type="component" value="Unassembled WGS sequence"/>
</dbReference>
<organism evidence="2 4">
    <name type="scientific">Phytophthora rubi</name>
    <dbReference type="NCBI Taxonomy" id="129364"/>
    <lineage>
        <taxon>Eukaryota</taxon>
        <taxon>Sar</taxon>
        <taxon>Stramenopiles</taxon>
        <taxon>Oomycota</taxon>
        <taxon>Peronosporomycetes</taxon>
        <taxon>Peronosporales</taxon>
        <taxon>Peronosporaceae</taxon>
        <taxon>Phytophthora</taxon>
    </lineage>
</organism>
<dbReference type="EMBL" id="QXFT01001008">
    <property type="protein sequence ID" value="KAE9331618.1"/>
    <property type="molecule type" value="Genomic_DNA"/>
</dbReference>
<dbReference type="Proteomes" id="UP000434957">
    <property type="component" value="Unassembled WGS sequence"/>
</dbReference>
<comment type="caution">
    <text evidence="2">The sequence shown here is derived from an EMBL/GenBank/DDBJ whole genome shotgun (WGS) entry which is preliminary data.</text>
</comment>
<reference evidence="4 6" key="1">
    <citation type="submission" date="2018-09" db="EMBL/GenBank/DDBJ databases">
        <title>Genomic investigation of the strawberry pathogen Phytophthora fragariae indicates pathogenicity is determined by transcriptional variation in three key races.</title>
        <authorList>
            <person name="Adams T.M."/>
            <person name="Armitage A.D."/>
            <person name="Sobczyk M.K."/>
            <person name="Bates H.J."/>
            <person name="Dunwell J.M."/>
            <person name="Nellist C.F."/>
            <person name="Harrison R.J."/>
        </authorList>
    </citation>
    <scope>NUCLEOTIDE SEQUENCE [LARGE SCALE GENOMIC DNA]</scope>
    <source>
        <strain evidence="2 4">SCRP249</strain>
        <strain evidence="1 6">SCRP324</strain>
        <strain evidence="3 5">SCRP333</strain>
    </source>
</reference>
<evidence type="ECO:0000313" key="4">
    <source>
        <dbReference type="Proteomes" id="UP000429607"/>
    </source>
</evidence>
<gene>
    <name evidence="2" type="ORF">PR001_g8533</name>
    <name evidence="1" type="ORF">PR002_g20618</name>
    <name evidence="3" type="ORF">PR003_g14918</name>
</gene>
<evidence type="ECO:0000313" key="2">
    <source>
        <dbReference type="EMBL" id="KAE9037072.1"/>
    </source>
</evidence>